<gene>
    <name evidence="1" type="ORF">AMECASPLE_017101</name>
</gene>
<organism evidence="1 2">
    <name type="scientific">Ameca splendens</name>
    <dbReference type="NCBI Taxonomy" id="208324"/>
    <lineage>
        <taxon>Eukaryota</taxon>
        <taxon>Metazoa</taxon>
        <taxon>Chordata</taxon>
        <taxon>Craniata</taxon>
        <taxon>Vertebrata</taxon>
        <taxon>Euteleostomi</taxon>
        <taxon>Actinopterygii</taxon>
        <taxon>Neopterygii</taxon>
        <taxon>Teleostei</taxon>
        <taxon>Neoteleostei</taxon>
        <taxon>Acanthomorphata</taxon>
        <taxon>Ovalentaria</taxon>
        <taxon>Atherinomorphae</taxon>
        <taxon>Cyprinodontiformes</taxon>
        <taxon>Goodeidae</taxon>
        <taxon>Ameca</taxon>
    </lineage>
</organism>
<evidence type="ECO:0000313" key="2">
    <source>
        <dbReference type="Proteomes" id="UP001469553"/>
    </source>
</evidence>
<dbReference type="Proteomes" id="UP001469553">
    <property type="component" value="Unassembled WGS sequence"/>
</dbReference>
<reference evidence="1 2" key="1">
    <citation type="submission" date="2021-06" db="EMBL/GenBank/DDBJ databases">
        <authorList>
            <person name="Palmer J.M."/>
        </authorList>
    </citation>
    <scope>NUCLEOTIDE SEQUENCE [LARGE SCALE GENOMIC DNA]</scope>
    <source>
        <strain evidence="1 2">AS_MEX2019</strain>
        <tissue evidence="1">Muscle</tissue>
    </source>
</reference>
<accession>A0ABV0XRD5</accession>
<sequence>MRPKQIFLYSYSLSSTLSGTWSLGQQTQQRHPDIPLPRHLLQLLWGEPKVFPGQPRDRVPPACLGLSPEPPEEGIQEASDIDARATSTGSSRCGGAVALLRAPPGWPSSSP</sequence>
<protein>
    <submittedName>
        <fullName evidence="1">Uncharacterized protein</fullName>
    </submittedName>
</protein>
<keyword evidence="2" id="KW-1185">Reference proteome</keyword>
<name>A0ABV0XRD5_9TELE</name>
<proteinExistence type="predicted"/>
<evidence type="ECO:0000313" key="1">
    <source>
        <dbReference type="EMBL" id="MEQ2283987.1"/>
    </source>
</evidence>
<dbReference type="EMBL" id="JAHRIP010010673">
    <property type="protein sequence ID" value="MEQ2283987.1"/>
    <property type="molecule type" value="Genomic_DNA"/>
</dbReference>
<comment type="caution">
    <text evidence="1">The sequence shown here is derived from an EMBL/GenBank/DDBJ whole genome shotgun (WGS) entry which is preliminary data.</text>
</comment>